<dbReference type="GO" id="GO:0006355">
    <property type="term" value="P:regulation of DNA-templated transcription"/>
    <property type="evidence" value="ECO:0007669"/>
    <property type="project" value="InterPro"/>
</dbReference>
<name>A0AAV8SGY0_9ROSI</name>
<dbReference type="InterPro" id="IPR003441">
    <property type="entry name" value="NAC-dom"/>
</dbReference>
<sequence>MLPYPPGYRFLLGDDHLLGHYLLKKIVYEFKGNGLVMDNDLYGKEEPWEIWNNYGGDSVDKDLYFFTPLKKKSIGGSRIDRGVNSSGGIWHEPSTDATLC</sequence>
<dbReference type="PROSITE" id="PS51005">
    <property type="entry name" value="NAC"/>
    <property type="match status" value="1"/>
</dbReference>
<keyword evidence="2" id="KW-0238">DNA-binding</keyword>
<dbReference type="AlphaFoldDB" id="A0AAV8SGY0"/>
<dbReference type="GO" id="GO:0048731">
    <property type="term" value="P:system development"/>
    <property type="evidence" value="ECO:0007669"/>
    <property type="project" value="TreeGrafter"/>
</dbReference>
<evidence type="ECO:0000313" key="7">
    <source>
        <dbReference type="Proteomes" id="UP001159364"/>
    </source>
</evidence>
<keyword evidence="1" id="KW-0805">Transcription regulation</keyword>
<evidence type="ECO:0000313" key="6">
    <source>
        <dbReference type="EMBL" id="KAJ8751450.1"/>
    </source>
</evidence>
<dbReference type="SUPFAM" id="SSF101941">
    <property type="entry name" value="NAC domain"/>
    <property type="match status" value="1"/>
</dbReference>
<dbReference type="Pfam" id="PF02365">
    <property type="entry name" value="NAM"/>
    <property type="match status" value="1"/>
</dbReference>
<evidence type="ECO:0000256" key="1">
    <source>
        <dbReference type="ARBA" id="ARBA00023015"/>
    </source>
</evidence>
<dbReference type="GO" id="GO:0003677">
    <property type="term" value="F:DNA binding"/>
    <property type="evidence" value="ECO:0007669"/>
    <property type="project" value="UniProtKB-KW"/>
</dbReference>
<reference evidence="6 7" key="1">
    <citation type="submission" date="2021-09" db="EMBL/GenBank/DDBJ databases">
        <title>Genomic insights and catalytic innovation underlie evolution of tropane alkaloids biosynthesis.</title>
        <authorList>
            <person name="Wang Y.-J."/>
            <person name="Tian T."/>
            <person name="Huang J.-P."/>
            <person name="Huang S.-X."/>
        </authorList>
    </citation>
    <scope>NUCLEOTIDE SEQUENCE [LARGE SCALE GENOMIC DNA]</scope>
    <source>
        <strain evidence="6">KIB-2018</strain>
        <tissue evidence="6">Leaf</tissue>
    </source>
</reference>
<keyword evidence="4" id="KW-0539">Nucleus</keyword>
<accession>A0AAV8SGY0</accession>
<dbReference type="Proteomes" id="UP001159364">
    <property type="component" value="Linkage Group LG11"/>
</dbReference>
<dbReference type="Gene3D" id="2.170.150.80">
    <property type="entry name" value="NAC domain"/>
    <property type="match status" value="1"/>
</dbReference>
<dbReference type="PANTHER" id="PTHR31719">
    <property type="entry name" value="NAC TRANSCRIPTION FACTOR 56"/>
    <property type="match status" value="1"/>
</dbReference>
<evidence type="ECO:0000256" key="4">
    <source>
        <dbReference type="ARBA" id="ARBA00023242"/>
    </source>
</evidence>
<proteinExistence type="predicted"/>
<evidence type="ECO:0000256" key="2">
    <source>
        <dbReference type="ARBA" id="ARBA00023125"/>
    </source>
</evidence>
<protein>
    <recommendedName>
        <fullName evidence="5">NAC domain-containing protein</fullName>
    </recommendedName>
</protein>
<comment type="caution">
    <text evidence="6">The sequence shown here is derived from an EMBL/GenBank/DDBJ whole genome shotgun (WGS) entry which is preliminary data.</text>
</comment>
<gene>
    <name evidence="6" type="ORF">K2173_016660</name>
</gene>
<dbReference type="EMBL" id="JAIWQS010000011">
    <property type="protein sequence ID" value="KAJ8751450.1"/>
    <property type="molecule type" value="Genomic_DNA"/>
</dbReference>
<dbReference type="PANTHER" id="PTHR31719:SF43">
    <property type="entry name" value="NAC TRANSCRIPTION FACTOR 56"/>
    <property type="match status" value="1"/>
</dbReference>
<feature type="domain" description="NAC" evidence="5">
    <location>
        <begin position="4"/>
        <end position="100"/>
    </location>
</feature>
<keyword evidence="3" id="KW-0804">Transcription</keyword>
<keyword evidence="7" id="KW-1185">Reference proteome</keyword>
<evidence type="ECO:0000259" key="5">
    <source>
        <dbReference type="PROSITE" id="PS51005"/>
    </source>
</evidence>
<dbReference type="InterPro" id="IPR036093">
    <property type="entry name" value="NAC_dom_sf"/>
</dbReference>
<organism evidence="6 7">
    <name type="scientific">Erythroxylum novogranatense</name>
    <dbReference type="NCBI Taxonomy" id="1862640"/>
    <lineage>
        <taxon>Eukaryota</taxon>
        <taxon>Viridiplantae</taxon>
        <taxon>Streptophyta</taxon>
        <taxon>Embryophyta</taxon>
        <taxon>Tracheophyta</taxon>
        <taxon>Spermatophyta</taxon>
        <taxon>Magnoliopsida</taxon>
        <taxon>eudicotyledons</taxon>
        <taxon>Gunneridae</taxon>
        <taxon>Pentapetalae</taxon>
        <taxon>rosids</taxon>
        <taxon>fabids</taxon>
        <taxon>Malpighiales</taxon>
        <taxon>Erythroxylaceae</taxon>
        <taxon>Erythroxylum</taxon>
    </lineage>
</organism>
<evidence type="ECO:0000256" key="3">
    <source>
        <dbReference type="ARBA" id="ARBA00023163"/>
    </source>
</evidence>